<protein>
    <submittedName>
        <fullName evidence="3">DNA-binding transcriptional regulator, MerR family</fullName>
    </submittedName>
</protein>
<dbReference type="EMBL" id="FQZK01000004">
    <property type="protein sequence ID" value="SHJ23403.1"/>
    <property type="molecule type" value="Genomic_DNA"/>
</dbReference>
<dbReference type="InterPro" id="IPR009061">
    <property type="entry name" value="DNA-bd_dom_put_sf"/>
</dbReference>
<dbReference type="PANTHER" id="PTHR30204">
    <property type="entry name" value="REDOX-CYCLING DRUG-SENSING TRANSCRIPTIONAL ACTIVATOR SOXR"/>
    <property type="match status" value="1"/>
</dbReference>
<reference evidence="3 4" key="1">
    <citation type="submission" date="2016-11" db="EMBL/GenBank/DDBJ databases">
        <authorList>
            <person name="Jaros S."/>
            <person name="Januszkiewicz K."/>
            <person name="Wedrychowicz H."/>
        </authorList>
    </citation>
    <scope>NUCLEOTIDE SEQUENCE [LARGE SCALE GENOMIC DNA]</scope>
    <source>
        <strain evidence="3 4">CGMCC 4.5723</strain>
    </source>
</reference>
<sequence length="134" mass="14735">MPQSTEGEAVRIGELSERTGVKVRLLRYYEEQGLITSERNAGGQRVFAEEAVGRVGFVRLLLAANVPTRTIAEMMPCLDAPSEETVDGAMGSLARERERLTAHIDELDRARGAIDGLLRDARERRDRLAAAGAR</sequence>
<dbReference type="RefSeq" id="WP_245832956.1">
    <property type="nucleotide sequence ID" value="NZ_FQZK01000004.1"/>
</dbReference>
<dbReference type="Gene3D" id="1.10.1660.10">
    <property type="match status" value="1"/>
</dbReference>
<accession>A0A1M6HMD2</accession>
<dbReference type="GO" id="GO:0003700">
    <property type="term" value="F:DNA-binding transcription factor activity"/>
    <property type="evidence" value="ECO:0007669"/>
    <property type="project" value="InterPro"/>
</dbReference>
<dbReference type="SUPFAM" id="SSF46955">
    <property type="entry name" value="Putative DNA-binding domain"/>
    <property type="match status" value="1"/>
</dbReference>
<evidence type="ECO:0000256" key="1">
    <source>
        <dbReference type="ARBA" id="ARBA00023125"/>
    </source>
</evidence>
<evidence type="ECO:0000259" key="2">
    <source>
        <dbReference type="PROSITE" id="PS50937"/>
    </source>
</evidence>
<feature type="domain" description="HTH merR-type" evidence="2">
    <location>
        <begin position="9"/>
        <end position="77"/>
    </location>
</feature>
<name>A0A1M6HMD2_9ACTN</name>
<dbReference type="InterPro" id="IPR047057">
    <property type="entry name" value="MerR_fam"/>
</dbReference>
<keyword evidence="1 3" id="KW-0238">DNA-binding</keyword>
<dbReference type="AlphaFoldDB" id="A0A1M6HMD2"/>
<dbReference type="SMART" id="SM00422">
    <property type="entry name" value="HTH_MERR"/>
    <property type="match status" value="1"/>
</dbReference>
<dbReference type="PANTHER" id="PTHR30204:SF97">
    <property type="entry name" value="MERR FAMILY REGULATORY PROTEIN"/>
    <property type="match status" value="1"/>
</dbReference>
<dbReference type="Proteomes" id="UP000184452">
    <property type="component" value="Unassembled WGS sequence"/>
</dbReference>
<dbReference type="Pfam" id="PF13411">
    <property type="entry name" value="MerR_1"/>
    <property type="match status" value="1"/>
</dbReference>
<gene>
    <name evidence="3" type="ORF">SAMN05421803_104233</name>
</gene>
<proteinExistence type="predicted"/>
<dbReference type="InterPro" id="IPR000551">
    <property type="entry name" value="MerR-type_HTH_dom"/>
</dbReference>
<dbReference type="PROSITE" id="PS00552">
    <property type="entry name" value="HTH_MERR_1"/>
    <property type="match status" value="1"/>
</dbReference>
<dbReference type="PROSITE" id="PS50937">
    <property type="entry name" value="HTH_MERR_2"/>
    <property type="match status" value="1"/>
</dbReference>
<keyword evidence="4" id="KW-1185">Reference proteome</keyword>
<dbReference type="GO" id="GO:0003677">
    <property type="term" value="F:DNA binding"/>
    <property type="evidence" value="ECO:0007669"/>
    <property type="project" value="UniProtKB-KW"/>
</dbReference>
<evidence type="ECO:0000313" key="3">
    <source>
        <dbReference type="EMBL" id="SHJ23403.1"/>
    </source>
</evidence>
<dbReference type="PRINTS" id="PR00040">
    <property type="entry name" value="HTHMERR"/>
</dbReference>
<evidence type="ECO:0000313" key="4">
    <source>
        <dbReference type="Proteomes" id="UP000184452"/>
    </source>
</evidence>
<dbReference type="STRING" id="758803.SAMN05421803_104233"/>
<organism evidence="3 4">
    <name type="scientific">Nocardiopsis flavescens</name>
    <dbReference type="NCBI Taxonomy" id="758803"/>
    <lineage>
        <taxon>Bacteria</taxon>
        <taxon>Bacillati</taxon>
        <taxon>Actinomycetota</taxon>
        <taxon>Actinomycetes</taxon>
        <taxon>Streptosporangiales</taxon>
        <taxon>Nocardiopsidaceae</taxon>
        <taxon>Nocardiopsis</taxon>
    </lineage>
</organism>